<dbReference type="Gene3D" id="2.30.30.850">
    <property type="match status" value="1"/>
</dbReference>
<dbReference type="SUPFAM" id="SSF58069">
    <property type="entry name" value="Virus ectodomain"/>
    <property type="match status" value="1"/>
</dbReference>
<evidence type="ECO:0000313" key="3">
    <source>
        <dbReference type="Proteomes" id="UP000314983"/>
    </source>
</evidence>
<protein>
    <recommendedName>
        <fullName evidence="4">Murine leukemia virus integrase C-terminal domain-containing protein</fullName>
    </recommendedName>
</protein>
<dbReference type="Proteomes" id="UP000314983">
    <property type="component" value="Chromosome 5"/>
</dbReference>
<dbReference type="InterPro" id="IPR018154">
    <property type="entry name" value="TLV/ENV_coat_polyprotein"/>
</dbReference>
<keyword evidence="1" id="KW-0812">Transmembrane</keyword>
<dbReference type="Pfam" id="PF00429">
    <property type="entry name" value="TLV_coat"/>
    <property type="match status" value="1"/>
</dbReference>
<evidence type="ECO:0000256" key="1">
    <source>
        <dbReference type="SAM" id="Phobius"/>
    </source>
</evidence>
<dbReference type="Gene3D" id="1.10.287.210">
    <property type="match status" value="1"/>
</dbReference>
<sequence length="401" mass="45501">MNWVKCLPLVLWQCRTRPQARTGLSAFEIVFGRPPNTGVGPPDWDTNLINESLLQYCVSLHKSLSHVSKQVKAVLPEVTDTPLHTHQPGDWVLIKDFRRKRWNQPRWRGPFQVLCKGNIVCAMALVTATTAKPNQSCLVCHPFQVPWTPIPITHDMATQMTNKTTCELNRLTGQLYNLSREIISSMKIPGWAGNWKKTGKNYEFQWSGCCTPVLLTPPVSIFKLRGAHAHTIHKRGTGKQHPAKYNGYTLADPWTTPASAIAWQVLTLANRTETIFTLLNQELHQIRQVVLQNRMALDLLLAEERGVCKKINVSCCFHIPDYYDNITDLITHMKQDIQEPSPADNSWFSWFTSALGPWGHWAMTVLFPVLIVVLMVMCFLPCIMNCCVTWVSGDTYLGQPI</sequence>
<gene>
    <name evidence="2" type="primary">CNTFR</name>
</gene>
<evidence type="ECO:0008006" key="4">
    <source>
        <dbReference type="Google" id="ProtNLM"/>
    </source>
</evidence>
<dbReference type="AlphaFoldDB" id="A0AAY5F054"/>
<reference evidence="2" key="2">
    <citation type="submission" date="2025-08" db="UniProtKB">
        <authorList>
            <consortium name="Ensembl"/>
        </authorList>
    </citation>
    <scope>IDENTIFICATION</scope>
</reference>
<keyword evidence="1" id="KW-1133">Transmembrane helix</keyword>
<keyword evidence="1" id="KW-0472">Membrane</keyword>
<proteinExistence type="predicted"/>
<organism evidence="2 3">
    <name type="scientific">Electrophorus electricus</name>
    <name type="common">Electric eel</name>
    <name type="synonym">Gymnotus electricus</name>
    <dbReference type="NCBI Taxonomy" id="8005"/>
    <lineage>
        <taxon>Eukaryota</taxon>
        <taxon>Metazoa</taxon>
        <taxon>Chordata</taxon>
        <taxon>Craniata</taxon>
        <taxon>Vertebrata</taxon>
        <taxon>Euteleostomi</taxon>
        <taxon>Actinopterygii</taxon>
        <taxon>Neopterygii</taxon>
        <taxon>Teleostei</taxon>
        <taxon>Ostariophysi</taxon>
        <taxon>Gymnotiformes</taxon>
        <taxon>Gymnotoidei</taxon>
        <taxon>Gymnotidae</taxon>
        <taxon>Electrophorus</taxon>
    </lineage>
</organism>
<dbReference type="Ensembl" id="ENSEEET00000060069.1">
    <property type="protein sequence ID" value="ENSEEEP00000062375.1"/>
    <property type="gene ID" value="ENSEEEG00000026987.1"/>
</dbReference>
<feature type="transmembrane region" description="Helical" evidence="1">
    <location>
        <begin position="358"/>
        <end position="380"/>
    </location>
</feature>
<accession>A0AAY5F054</accession>
<reference evidence="2 3" key="1">
    <citation type="submission" date="2020-05" db="EMBL/GenBank/DDBJ databases">
        <title>Electrophorus electricus (electric eel) genome, fEleEle1, primary haplotype.</title>
        <authorList>
            <person name="Myers G."/>
            <person name="Meyer A."/>
            <person name="Fedrigo O."/>
            <person name="Formenti G."/>
            <person name="Rhie A."/>
            <person name="Tracey A."/>
            <person name="Sims Y."/>
            <person name="Jarvis E.D."/>
        </authorList>
    </citation>
    <scope>NUCLEOTIDE SEQUENCE [LARGE SCALE GENOMIC DNA]</scope>
</reference>
<dbReference type="GeneTree" id="ENSGT00940000177642"/>
<keyword evidence="3" id="KW-1185">Reference proteome</keyword>
<dbReference type="PANTHER" id="PTHR10424">
    <property type="entry name" value="VIRAL ENVELOPE PROTEIN"/>
    <property type="match status" value="1"/>
</dbReference>
<name>A0AAY5F054_ELEEL</name>
<reference evidence="2" key="3">
    <citation type="submission" date="2025-09" db="UniProtKB">
        <authorList>
            <consortium name="Ensembl"/>
        </authorList>
    </citation>
    <scope>IDENTIFICATION</scope>
</reference>
<evidence type="ECO:0000313" key="2">
    <source>
        <dbReference type="Ensembl" id="ENSEEEP00000062375.1"/>
    </source>
</evidence>